<dbReference type="OrthoDB" id="7026155at2"/>
<dbReference type="STRING" id="445709.ABW99_20170"/>
<keyword evidence="7 12" id="KW-1133">Transmembrane helix</keyword>
<evidence type="ECO:0000256" key="6">
    <source>
        <dbReference type="ARBA" id="ARBA00022970"/>
    </source>
</evidence>
<comment type="subcellular location">
    <subcellularLocation>
        <location evidence="1">Cell inner membrane</location>
        <topology evidence="1">Multi-pass membrane protein</topology>
    </subcellularLocation>
    <subcellularLocation>
        <location evidence="12">Cell membrane</location>
        <topology evidence="12">Multi-pass membrane protein</topology>
    </subcellularLocation>
</comment>
<feature type="transmembrane region" description="Helical" evidence="12">
    <location>
        <begin position="131"/>
        <end position="149"/>
    </location>
</feature>
<dbReference type="InterPro" id="IPR010065">
    <property type="entry name" value="AA_ABC_transptr_permease_3TM"/>
</dbReference>
<dbReference type="GO" id="GO:0006865">
    <property type="term" value="P:amino acid transport"/>
    <property type="evidence" value="ECO:0007669"/>
    <property type="project" value="UniProtKB-KW"/>
</dbReference>
<dbReference type="EMBL" id="CP011568">
    <property type="protein sequence ID" value="AKJ70181.1"/>
    <property type="molecule type" value="Genomic_DNA"/>
</dbReference>
<dbReference type="Gene3D" id="1.10.3720.10">
    <property type="entry name" value="MetI-like"/>
    <property type="match status" value="1"/>
</dbReference>
<comment type="function">
    <text evidence="9">Part of the ABC transporter complex GltIJKL involved in glutamate and aspartate uptake. Probably responsible for the translocation of the substrate across the membrane.</text>
</comment>
<dbReference type="PROSITE" id="PS50928">
    <property type="entry name" value="ABC_TM1"/>
    <property type="match status" value="1"/>
</dbReference>
<dbReference type="PANTHER" id="PTHR30614:SF0">
    <property type="entry name" value="L-CYSTINE TRANSPORT SYSTEM PERMEASE PROTEIN TCYL"/>
    <property type="match status" value="1"/>
</dbReference>
<evidence type="ECO:0000256" key="1">
    <source>
        <dbReference type="ARBA" id="ARBA00004429"/>
    </source>
</evidence>
<evidence type="ECO:0000256" key="9">
    <source>
        <dbReference type="ARBA" id="ARBA00060298"/>
    </source>
</evidence>
<keyword evidence="6" id="KW-0029">Amino-acid transport</keyword>
<dbReference type="InterPro" id="IPR035906">
    <property type="entry name" value="MetI-like_sf"/>
</dbReference>
<reference evidence="15" key="1">
    <citation type="submission" date="2015-06" db="EMBL/GenBank/DDBJ databases">
        <authorList>
            <person name="Lim Y.L."/>
            <person name="Ee R."/>
            <person name="Yong D."/>
            <person name="How K.Y."/>
            <person name="Yin W.F."/>
            <person name="Chan K.G."/>
        </authorList>
    </citation>
    <scope>NUCLEOTIDE SEQUENCE [LARGE SCALE GENOMIC DNA]</scope>
    <source>
        <strain evidence="15">DSM 25325</strain>
    </source>
</reference>
<name>A0A0G3EZK1_9BURK</name>
<comment type="similarity">
    <text evidence="2">Belongs to the binding-protein-dependent transport system permease family. HisMQ subfamily.</text>
</comment>
<dbReference type="InterPro" id="IPR000515">
    <property type="entry name" value="MetI-like"/>
</dbReference>
<feature type="domain" description="ABC transmembrane type-1" evidence="13">
    <location>
        <begin position="63"/>
        <end position="259"/>
    </location>
</feature>
<evidence type="ECO:0000256" key="10">
    <source>
        <dbReference type="ARBA" id="ARBA00062718"/>
    </source>
</evidence>
<feature type="transmembrane region" description="Helical" evidence="12">
    <location>
        <begin position="58"/>
        <end position="84"/>
    </location>
</feature>
<evidence type="ECO:0000256" key="12">
    <source>
        <dbReference type="RuleBase" id="RU363032"/>
    </source>
</evidence>
<evidence type="ECO:0000256" key="11">
    <source>
        <dbReference type="ARBA" id="ARBA00073645"/>
    </source>
</evidence>
<proteinExistence type="inferred from homology"/>
<feature type="transmembrane region" description="Helical" evidence="12">
    <location>
        <begin position="240"/>
        <end position="262"/>
    </location>
</feature>
<dbReference type="Proteomes" id="UP000036700">
    <property type="component" value="Chromosome"/>
</dbReference>
<evidence type="ECO:0000256" key="8">
    <source>
        <dbReference type="ARBA" id="ARBA00023136"/>
    </source>
</evidence>
<keyword evidence="8 12" id="KW-0472">Membrane</keyword>
<dbReference type="SUPFAM" id="SSF161098">
    <property type="entry name" value="MetI-like"/>
    <property type="match status" value="1"/>
</dbReference>
<accession>A0A0G3EZK1</accession>
<dbReference type="GO" id="GO:0022857">
    <property type="term" value="F:transmembrane transporter activity"/>
    <property type="evidence" value="ECO:0007669"/>
    <property type="project" value="InterPro"/>
</dbReference>
<gene>
    <name evidence="14" type="ORF">ABW99_20170</name>
</gene>
<feature type="transmembrane region" description="Helical" evidence="12">
    <location>
        <begin position="20"/>
        <end position="37"/>
    </location>
</feature>
<evidence type="ECO:0000256" key="4">
    <source>
        <dbReference type="ARBA" id="ARBA00022475"/>
    </source>
</evidence>
<dbReference type="AlphaFoldDB" id="A0A0G3EZK1"/>
<dbReference type="Pfam" id="PF00528">
    <property type="entry name" value="BPD_transp_1"/>
    <property type="match status" value="1"/>
</dbReference>
<sequence length="275" mass="29661">MQTGGHADDALRVVPLRHPWRRASSVLVFAMLAWLAWSIGTNPKIDHAAIARYQFAPAILTGLAVTVELALLAEVIGVLLGTVLAVMRLSPSPVLRLSSGFYSWLLRGTPLLVQILLWGNLALLFEHIGPFSTNAILTPFVASVVALGLNEAAYMSEVVRAGIISVDQGQHSAAQALGMSRMMAMRRIILPQALRVIIPPAANQFISLLKATSLVSVIAGGDLLTQAQNISSANLRTIELMLVATFWYLVLTTVTSVAQFFLERRLGRASHAVHA</sequence>
<dbReference type="GO" id="GO:0043190">
    <property type="term" value="C:ATP-binding cassette (ABC) transporter complex"/>
    <property type="evidence" value="ECO:0007669"/>
    <property type="project" value="InterPro"/>
</dbReference>
<evidence type="ECO:0000313" key="15">
    <source>
        <dbReference type="Proteomes" id="UP000036700"/>
    </source>
</evidence>
<evidence type="ECO:0000256" key="2">
    <source>
        <dbReference type="ARBA" id="ARBA00010072"/>
    </source>
</evidence>
<protein>
    <recommendedName>
        <fullName evidence="11">Glutamate/aspartate import permease protein GltK</fullName>
    </recommendedName>
</protein>
<evidence type="ECO:0000256" key="3">
    <source>
        <dbReference type="ARBA" id="ARBA00022448"/>
    </source>
</evidence>
<dbReference type="FunFam" id="1.10.3720.10:FF:000006">
    <property type="entry name" value="Glutamate/aspartate ABC transporter, permease protein GltK"/>
    <property type="match status" value="1"/>
</dbReference>
<keyword evidence="3 12" id="KW-0813">Transport</keyword>
<dbReference type="InterPro" id="IPR043429">
    <property type="entry name" value="ArtM/GltK/GlnP/TcyL/YhdX-like"/>
</dbReference>
<dbReference type="NCBIfam" id="TIGR01726">
    <property type="entry name" value="HEQRo_perm_3TM"/>
    <property type="match status" value="1"/>
</dbReference>
<evidence type="ECO:0000256" key="7">
    <source>
        <dbReference type="ARBA" id="ARBA00022989"/>
    </source>
</evidence>
<organism evidence="14 15">
    <name type="scientific">Pandoraea thiooxydans</name>
    <dbReference type="NCBI Taxonomy" id="445709"/>
    <lineage>
        <taxon>Bacteria</taxon>
        <taxon>Pseudomonadati</taxon>
        <taxon>Pseudomonadota</taxon>
        <taxon>Betaproteobacteria</taxon>
        <taxon>Burkholderiales</taxon>
        <taxon>Burkholderiaceae</taxon>
        <taxon>Pandoraea</taxon>
    </lineage>
</organism>
<dbReference type="KEGG" id="ptx:ABW99_20170"/>
<evidence type="ECO:0000259" key="13">
    <source>
        <dbReference type="PROSITE" id="PS50928"/>
    </source>
</evidence>
<dbReference type="PATRIC" id="fig|445709.3.peg.4230"/>
<keyword evidence="5 12" id="KW-0812">Transmembrane</keyword>
<evidence type="ECO:0000256" key="5">
    <source>
        <dbReference type="ARBA" id="ARBA00022692"/>
    </source>
</evidence>
<evidence type="ECO:0000313" key="14">
    <source>
        <dbReference type="EMBL" id="AKJ70181.1"/>
    </source>
</evidence>
<dbReference type="CDD" id="cd06261">
    <property type="entry name" value="TM_PBP2"/>
    <property type="match status" value="1"/>
</dbReference>
<feature type="transmembrane region" description="Helical" evidence="12">
    <location>
        <begin position="104"/>
        <end position="124"/>
    </location>
</feature>
<keyword evidence="15" id="KW-1185">Reference proteome</keyword>
<dbReference type="PANTHER" id="PTHR30614">
    <property type="entry name" value="MEMBRANE COMPONENT OF AMINO ACID ABC TRANSPORTER"/>
    <property type="match status" value="1"/>
</dbReference>
<keyword evidence="4" id="KW-1003">Cell membrane</keyword>
<comment type="subunit">
    <text evidence="10">The complex is composed of two ATP-binding proteins (GltL), two transmembrane proteins (GltJ and GltK) and a solute-binding protein (GltI).</text>
</comment>